<dbReference type="Proteomes" id="UP001418222">
    <property type="component" value="Unassembled WGS sequence"/>
</dbReference>
<sequence>MLNSENAITSSSHVVGHVTEFPKKPFTALRSPLFHRCFDTYTSSSPESTVSTVSSGFSQIALSPLRPAMLCHLCAAALFLSSVTGRFIVERSSIRVLWPVCIKGRHESAIANFRIPNYGGTLRGVVLYPEKGSNGCSPFDGSTRKLCSTRRTLITEFRPASEPSPRPRSPCVDKCHLMEFPVIKVLEGYEGMDVVVKNLRQLCVHRVANESSKSWIWWDYVTDSHVRCSMKEKKYSQECADDVIKSLVCMPLGKVQECMGDSEADVENPVLMKEQEVEVHFSS</sequence>
<evidence type="ECO:0000313" key="9">
    <source>
        <dbReference type="EMBL" id="KAK8921328.1"/>
    </source>
</evidence>
<evidence type="ECO:0000256" key="3">
    <source>
        <dbReference type="ARBA" id="ARBA00022729"/>
    </source>
</evidence>
<evidence type="ECO:0000256" key="6">
    <source>
        <dbReference type="ARBA" id="ARBA00023136"/>
    </source>
</evidence>
<evidence type="ECO:0000256" key="1">
    <source>
        <dbReference type="ARBA" id="ARBA00004308"/>
    </source>
</evidence>
<accession>A0AAP0AZI2</accession>
<dbReference type="PANTHER" id="PTHR22702">
    <property type="entry name" value="PROTEASE-ASSOCIATED DOMAIN-CONTAINING PROTEIN"/>
    <property type="match status" value="1"/>
</dbReference>
<dbReference type="Gene3D" id="3.50.30.30">
    <property type="match status" value="1"/>
</dbReference>
<reference evidence="9 10" key="1">
    <citation type="journal article" date="2022" name="Nat. Plants">
        <title>Genomes of leafy and leafless Platanthera orchids illuminate the evolution of mycoheterotrophy.</title>
        <authorList>
            <person name="Li M.H."/>
            <person name="Liu K.W."/>
            <person name="Li Z."/>
            <person name="Lu H.C."/>
            <person name="Ye Q.L."/>
            <person name="Zhang D."/>
            <person name="Wang J.Y."/>
            <person name="Li Y.F."/>
            <person name="Zhong Z.M."/>
            <person name="Liu X."/>
            <person name="Yu X."/>
            <person name="Liu D.K."/>
            <person name="Tu X.D."/>
            <person name="Liu B."/>
            <person name="Hao Y."/>
            <person name="Liao X.Y."/>
            <person name="Jiang Y.T."/>
            <person name="Sun W.H."/>
            <person name="Chen J."/>
            <person name="Chen Y.Q."/>
            <person name="Ai Y."/>
            <person name="Zhai J.W."/>
            <person name="Wu S.S."/>
            <person name="Zhou Z."/>
            <person name="Hsiao Y.Y."/>
            <person name="Wu W.L."/>
            <person name="Chen Y.Y."/>
            <person name="Lin Y.F."/>
            <person name="Hsu J.L."/>
            <person name="Li C.Y."/>
            <person name="Wang Z.W."/>
            <person name="Zhao X."/>
            <person name="Zhong W.Y."/>
            <person name="Ma X.K."/>
            <person name="Ma L."/>
            <person name="Huang J."/>
            <person name="Chen G.Z."/>
            <person name="Huang M.Z."/>
            <person name="Huang L."/>
            <person name="Peng D.H."/>
            <person name="Luo Y.B."/>
            <person name="Zou S.Q."/>
            <person name="Chen S.P."/>
            <person name="Lan S."/>
            <person name="Tsai W.C."/>
            <person name="Van de Peer Y."/>
            <person name="Liu Z.J."/>
        </authorList>
    </citation>
    <scope>NUCLEOTIDE SEQUENCE [LARGE SCALE GENOMIC DNA]</scope>
    <source>
        <strain evidence="9">Lor287</strain>
    </source>
</reference>
<evidence type="ECO:0000256" key="7">
    <source>
        <dbReference type="ARBA" id="ARBA00023180"/>
    </source>
</evidence>
<dbReference type="AlphaFoldDB" id="A0AAP0AZI2"/>
<dbReference type="InterPro" id="IPR056858">
    <property type="entry name" value="VSR_TRX"/>
</dbReference>
<dbReference type="PANTHER" id="PTHR22702:SF4">
    <property type="entry name" value="VACUOLAR-SORTING RECEPTOR 6-LIKE"/>
    <property type="match status" value="1"/>
</dbReference>
<keyword evidence="9" id="KW-0675">Receptor</keyword>
<dbReference type="EMBL" id="JBBWWQ010000018">
    <property type="protein sequence ID" value="KAK8921328.1"/>
    <property type="molecule type" value="Genomic_DNA"/>
</dbReference>
<comment type="subcellular location">
    <subcellularLocation>
        <location evidence="1">Endomembrane system</location>
    </subcellularLocation>
</comment>
<gene>
    <name evidence="9" type="primary">VSR6</name>
    <name evidence="9" type="ORF">KSP39_PZI020891</name>
</gene>
<evidence type="ECO:0000313" key="10">
    <source>
        <dbReference type="Proteomes" id="UP001418222"/>
    </source>
</evidence>
<keyword evidence="3" id="KW-0732">Signal</keyword>
<proteinExistence type="predicted"/>
<evidence type="ECO:0000259" key="8">
    <source>
        <dbReference type="Pfam" id="PF25011"/>
    </source>
</evidence>
<feature type="domain" description="Vacuolar sorting receptor thioredoxin-like" evidence="8">
    <location>
        <begin position="184"/>
        <end position="279"/>
    </location>
</feature>
<comment type="caution">
    <text evidence="9">The sequence shown here is derived from an EMBL/GenBank/DDBJ whole genome shotgun (WGS) entry which is preliminary data.</text>
</comment>
<dbReference type="Pfam" id="PF25011">
    <property type="entry name" value="VSR_TRX"/>
    <property type="match status" value="1"/>
</dbReference>
<keyword evidence="10" id="KW-1185">Reference proteome</keyword>
<dbReference type="GO" id="GO:0012505">
    <property type="term" value="C:endomembrane system"/>
    <property type="evidence" value="ECO:0007669"/>
    <property type="project" value="UniProtKB-SubCell"/>
</dbReference>
<name>A0AAP0AZI2_9ASPA</name>
<keyword evidence="5" id="KW-1133">Transmembrane helix</keyword>
<organism evidence="9 10">
    <name type="scientific">Platanthera zijinensis</name>
    <dbReference type="NCBI Taxonomy" id="2320716"/>
    <lineage>
        <taxon>Eukaryota</taxon>
        <taxon>Viridiplantae</taxon>
        <taxon>Streptophyta</taxon>
        <taxon>Embryophyta</taxon>
        <taxon>Tracheophyta</taxon>
        <taxon>Spermatophyta</taxon>
        <taxon>Magnoliopsida</taxon>
        <taxon>Liliopsida</taxon>
        <taxon>Asparagales</taxon>
        <taxon>Orchidaceae</taxon>
        <taxon>Orchidoideae</taxon>
        <taxon>Orchideae</taxon>
        <taxon>Orchidinae</taxon>
        <taxon>Platanthera</taxon>
    </lineage>
</organism>
<evidence type="ECO:0000256" key="2">
    <source>
        <dbReference type="ARBA" id="ARBA00022692"/>
    </source>
</evidence>
<evidence type="ECO:0000256" key="4">
    <source>
        <dbReference type="ARBA" id="ARBA00022737"/>
    </source>
</evidence>
<evidence type="ECO:0000256" key="5">
    <source>
        <dbReference type="ARBA" id="ARBA00022989"/>
    </source>
</evidence>
<keyword evidence="7" id="KW-0325">Glycoprotein</keyword>
<protein>
    <submittedName>
        <fullName evidence="9">Vacuolar-sorting receptor 6</fullName>
    </submittedName>
</protein>
<keyword evidence="2" id="KW-0812">Transmembrane</keyword>
<keyword evidence="4" id="KW-0677">Repeat</keyword>
<keyword evidence="6" id="KW-0472">Membrane</keyword>